<dbReference type="InterPro" id="IPR001789">
    <property type="entry name" value="Sig_transdc_resp-reg_receiver"/>
</dbReference>
<reference evidence="6" key="1">
    <citation type="submission" date="2021-05" db="EMBL/GenBank/DDBJ databases">
        <authorList>
            <person name="Pietrasiak N."/>
            <person name="Ward R."/>
            <person name="Stajich J.E."/>
            <person name="Kurbessoian T."/>
        </authorList>
    </citation>
    <scope>NUCLEOTIDE SEQUENCE</scope>
    <source>
        <strain evidence="6">GSE-NOS-MK-12-04C</strain>
    </source>
</reference>
<keyword evidence="1 3" id="KW-0597">Phosphoprotein</keyword>
<feature type="modified residue" description="4-aspartylphosphate" evidence="3">
    <location>
        <position position="280"/>
    </location>
</feature>
<dbReference type="SMART" id="SM00448">
    <property type="entry name" value="REC"/>
    <property type="match status" value="1"/>
</dbReference>
<comment type="function">
    <text evidence="2">Controls heterocyst pattern formation.</text>
</comment>
<organism evidence="6 7">
    <name type="scientific">Cyanomargarita calcarea GSE-NOS-MK-12-04C</name>
    <dbReference type="NCBI Taxonomy" id="2839659"/>
    <lineage>
        <taxon>Bacteria</taxon>
        <taxon>Bacillati</taxon>
        <taxon>Cyanobacteriota</taxon>
        <taxon>Cyanophyceae</taxon>
        <taxon>Nostocales</taxon>
        <taxon>Cyanomargaritaceae</taxon>
        <taxon>Cyanomargarita</taxon>
    </lineage>
</organism>
<dbReference type="Pfam" id="PF00072">
    <property type="entry name" value="Response_reg"/>
    <property type="match status" value="1"/>
</dbReference>
<evidence type="ECO:0000256" key="4">
    <source>
        <dbReference type="SAM" id="MobiDB-lite"/>
    </source>
</evidence>
<dbReference type="EMBL" id="JAHHGZ010000040">
    <property type="protein sequence ID" value="MBW4671146.1"/>
    <property type="molecule type" value="Genomic_DNA"/>
</dbReference>
<protein>
    <recommendedName>
        <fullName evidence="2">Protein PatA</fullName>
    </recommendedName>
</protein>
<accession>A0A951QSZ3</accession>
<feature type="compositionally biased region" description="Polar residues" evidence="4">
    <location>
        <begin position="176"/>
        <end position="186"/>
    </location>
</feature>
<keyword evidence="2" id="KW-0364">Heterocyst</keyword>
<dbReference type="InterPro" id="IPR011006">
    <property type="entry name" value="CheY-like_superfamily"/>
</dbReference>
<dbReference type="Gene3D" id="3.40.50.2300">
    <property type="match status" value="1"/>
</dbReference>
<dbReference type="InterPro" id="IPR024186">
    <property type="entry name" value="Sig_transdc_resp-reg_PatA"/>
</dbReference>
<proteinExistence type="evidence at transcript level"/>
<dbReference type="PIRSF" id="PIRSF005897">
    <property type="entry name" value="RR_PatA"/>
    <property type="match status" value="1"/>
</dbReference>
<dbReference type="InterPro" id="IPR025497">
    <property type="entry name" value="PatA-like_N"/>
</dbReference>
<comment type="induction">
    <text evidence="2">By nitrogen starvation.</text>
</comment>
<dbReference type="PANTHER" id="PTHR44591">
    <property type="entry name" value="STRESS RESPONSE REGULATOR PROTEIN 1"/>
    <property type="match status" value="1"/>
</dbReference>
<keyword evidence="2" id="KW-0902">Two-component regulatory system</keyword>
<dbReference type="Proteomes" id="UP000729701">
    <property type="component" value="Unassembled WGS sequence"/>
</dbReference>
<name>A0A951QSZ3_9CYAN</name>
<comment type="subcellular location">
    <subcellularLocation>
        <location evidence="2">Cell septum</location>
    </subcellularLocation>
</comment>
<reference evidence="6" key="2">
    <citation type="journal article" date="2022" name="Microbiol. Resour. Announc.">
        <title>Metagenome Sequencing to Explore Phylogenomics of Terrestrial Cyanobacteria.</title>
        <authorList>
            <person name="Ward R.D."/>
            <person name="Stajich J.E."/>
            <person name="Johansen J.R."/>
            <person name="Huntemann M."/>
            <person name="Clum A."/>
            <person name="Foster B."/>
            <person name="Foster B."/>
            <person name="Roux S."/>
            <person name="Palaniappan K."/>
            <person name="Varghese N."/>
            <person name="Mukherjee S."/>
            <person name="Reddy T.B.K."/>
            <person name="Daum C."/>
            <person name="Copeland A."/>
            <person name="Chen I.A."/>
            <person name="Ivanova N.N."/>
            <person name="Kyrpides N.C."/>
            <person name="Shapiro N."/>
            <person name="Eloe-Fadrosh E.A."/>
            <person name="Pietrasiak N."/>
        </authorList>
    </citation>
    <scope>NUCLEOTIDE SEQUENCE</scope>
    <source>
        <strain evidence="6">GSE-NOS-MK-12-04C</strain>
    </source>
</reference>
<dbReference type="AlphaFoldDB" id="A0A951QSZ3"/>
<dbReference type="SUPFAM" id="SSF52172">
    <property type="entry name" value="CheY-like"/>
    <property type="match status" value="1"/>
</dbReference>
<evidence type="ECO:0000256" key="3">
    <source>
        <dbReference type="PROSITE-ProRule" id="PRU00169"/>
    </source>
</evidence>
<evidence type="ECO:0000259" key="5">
    <source>
        <dbReference type="PROSITE" id="PS50110"/>
    </source>
</evidence>
<evidence type="ECO:0000313" key="7">
    <source>
        <dbReference type="Proteomes" id="UP000729701"/>
    </source>
</evidence>
<comment type="caution">
    <text evidence="6">The sequence shown here is derived from an EMBL/GenBank/DDBJ whole genome shotgun (WGS) entry which is preliminary data.</text>
</comment>
<dbReference type="PROSITE" id="PS50110">
    <property type="entry name" value="RESPONSE_REGULATORY"/>
    <property type="match status" value="1"/>
</dbReference>
<evidence type="ECO:0000256" key="1">
    <source>
        <dbReference type="ARBA" id="ARBA00022553"/>
    </source>
</evidence>
<dbReference type="PANTHER" id="PTHR44591:SF3">
    <property type="entry name" value="RESPONSE REGULATORY DOMAIN-CONTAINING PROTEIN"/>
    <property type="match status" value="1"/>
</dbReference>
<gene>
    <name evidence="6" type="ORF">KME60_27920</name>
</gene>
<dbReference type="GO" id="GO:0030428">
    <property type="term" value="C:cell septum"/>
    <property type="evidence" value="ECO:0007669"/>
    <property type="project" value="UniProtKB-SubCell"/>
</dbReference>
<feature type="domain" description="Response regulatory" evidence="5">
    <location>
        <begin position="231"/>
        <end position="347"/>
    </location>
</feature>
<dbReference type="InterPro" id="IPR050595">
    <property type="entry name" value="Bact_response_regulator"/>
</dbReference>
<dbReference type="GO" id="GO:0043158">
    <property type="term" value="P:heterocyst development"/>
    <property type="evidence" value="ECO:0007669"/>
    <property type="project" value="UniProtKB-KW"/>
</dbReference>
<dbReference type="GO" id="GO:0000160">
    <property type="term" value="P:phosphorelay signal transduction system"/>
    <property type="evidence" value="ECO:0007669"/>
    <property type="project" value="UniProtKB-KW"/>
</dbReference>
<sequence>MKTLPIGRYRFFQRLQPLSILTKITSQSASGCLQVFSPSASWSIYLEEGKLIYVCYSVNMFDLLYRKLRQWSQQIPTLHNEIYQQLQILFETSIDERAIPNPDYLAICWLVKKRYLNREQAGRLIEELAIEVLQSFLAVDEGSYEFTAESFLDNMPHFCRLDVRLLVEQCQKQTNKAQHSQYGHKNQPQTKTKPKQRFSQENVQGLHPDFNKSDNNNQKKYQQPVDKKLYKIVCIDDSPIVLTIIKSFLDEQIFSVIGFNEPLKALMQIIRTKPDLILLDIEMPNLDGYELCSLLRKHSYFKNTPVIMVTAKTGFINRAKAKLVRASGYLTKPFSQSDLMKIIFQYML</sequence>
<dbReference type="Pfam" id="PF14332">
    <property type="entry name" value="DUF4388"/>
    <property type="match status" value="1"/>
</dbReference>
<evidence type="ECO:0000313" key="6">
    <source>
        <dbReference type="EMBL" id="MBW4671146.1"/>
    </source>
</evidence>
<feature type="region of interest" description="Disordered" evidence="4">
    <location>
        <begin position="176"/>
        <end position="199"/>
    </location>
</feature>
<evidence type="ECO:0000256" key="2">
    <source>
        <dbReference type="PIRNR" id="PIRNR005897"/>
    </source>
</evidence>